<sequence>MGGPPPQMGAPPPQMRHPHPQQSPIMGEEDVSAQEVGKNHVEGLSLEKKKGIKIVKKKRDRDRDREKRS</sequence>
<dbReference type="AlphaFoldDB" id="A0A4C1SYC1"/>
<feature type="region of interest" description="Disordered" evidence="1">
    <location>
        <begin position="1"/>
        <end position="69"/>
    </location>
</feature>
<feature type="compositionally biased region" description="Basic residues" evidence="1">
    <location>
        <begin position="50"/>
        <end position="60"/>
    </location>
</feature>
<protein>
    <submittedName>
        <fullName evidence="2">Uncharacterized protein</fullName>
    </submittedName>
</protein>
<feature type="compositionally biased region" description="Pro residues" evidence="1">
    <location>
        <begin position="1"/>
        <end position="15"/>
    </location>
</feature>
<evidence type="ECO:0000256" key="1">
    <source>
        <dbReference type="SAM" id="MobiDB-lite"/>
    </source>
</evidence>
<keyword evidence="3" id="KW-1185">Reference proteome</keyword>
<evidence type="ECO:0000313" key="3">
    <source>
        <dbReference type="Proteomes" id="UP000299102"/>
    </source>
</evidence>
<dbReference type="EMBL" id="BGZK01004009">
    <property type="protein sequence ID" value="GBP06267.1"/>
    <property type="molecule type" value="Genomic_DNA"/>
</dbReference>
<evidence type="ECO:0000313" key="2">
    <source>
        <dbReference type="EMBL" id="GBP06267.1"/>
    </source>
</evidence>
<reference evidence="2 3" key="1">
    <citation type="journal article" date="2019" name="Commun. Biol.">
        <title>The bagworm genome reveals a unique fibroin gene that provides high tensile strength.</title>
        <authorList>
            <person name="Kono N."/>
            <person name="Nakamura H."/>
            <person name="Ohtoshi R."/>
            <person name="Tomita M."/>
            <person name="Numata K."/>
            <person name="Arakawa K."/>
        </authorList>
    </citation>
    <scope>NUCLEOTIDE SEQUENCE [LARGE SCALE GENOMIC DNA]</scope>
</reference>
<feature type="compositionally biased region" description="Basic and acidic residues" evidence="1">
    <location>
        <begin position="37"/>
        <end position="49"/>
    </location>
</feature>
<accession>A0A4C1SYC1</accession>
<dbReference type="Proteomes" id="UP000299102">
    <property type="component" value="Unassembled WGS sequence"/>
</dbReference>
<comment type="caution">
    <text evidence="2">The sequence shown here is derived from an EMBL/GenBank/DDBJ whole genome shotgun (WGS) entry which is preliminary data.</text>
</comment>
<gene>
    <name evidence="2" type="ORF">EVAR_72812_1</name>
</gene>
<name>A0A4C1SYC1_EUMVA</name>
<organism evidence="2 3">
    <name type="scientific">Eumeta variegata</name>
    <name type="common">Bagworm moth</name>
    <name type="synonym">Eumeta japonica</name>
    <dbReference type="NCBI Taxonomy" id="151549"/>
    <lineage>
        <taxon>Eukaryota</taxon>
        <taxon>Metazoa</taxon>
        <taxon>Ecdysozoa</taxon>
        <taxon>Arthropoda</taxon>
        <taxon>Hexapoda</taxon>
        <taxon>Insecta</taxon>
        <taxon>Pterygota</taxon>
        <taxon>Neoptera</taxon>
        <taxon>Endopterygota</taxon>
        <taxon>Lepidoptera</taxon>
        <taxon>Glossata</taxon>
        <taxon>Ditrysia</taxon>
        <taxon>Tineoidea</taxon>
        <taxon>Psychidae</taxon>
        <taxon>Oiketicinae</taxon>
        <taxon>Eumeta</taxon>
    </lineage>
</organism>
<proteinExistence type="predicted"/>